<proteinExistence type="predicted"/>
<protein>
    <submittedName>
        <fullName evidence="1">Uncharacterized protein</fullName>
    </submittedName>
</protein>
<comment type="caution">
    <text evidence="1">The sequence shown here is derived from an EMBL/GenBank/DDBJ whole genome shotgun (WGS) entry which is preliminary data.</text>
</comment>
<evidence type="ECO:0000313" key="2">
    <source>
        <dbReference type="Proteomes" id="UP001157502"/>
    </source>
</evidence>
<reference evidence="1" key="1">
    <citation type="submission" date="2021-05" db="EMBL/GenBank/DDBJ databases">
        <authorList>
            <person name="Pan Q."/>
            <person name="Jouanno E."/>
            <person name="Zahm M."/>
            <person name="Klopp C."/>
            <person name="Cabau C."/>
            <person name="Louis A."/>
            <person name="Berthelot C."/>
            <person name="Parey E."/>
            <person name="Roest Crollius H."/>
            <person name="Montfort J."/>
            <person name="Robinson-Rechavi M."/>
            <person name="Bouchez O."/>
            <person name="Lampietro C."/>
            <person name="Lopez Roques C."/>
            <person name="Donnadieu C."/>
            <person name="Postlethwait J."/>
            <person name="Bobe J."/>
            <person name="Dillon D."/>
            <person name="Chandos A."/>
            <person name="von Hippel F."/>
            <person name="Guiguen Y."/>
        </authorList>
    </citation>
    <scope>NUCLEOTIDE SEQUENCE</scope>
    <source>
        <strain evidence="1">YG-Jan2019</strain>
    </source>
</reference>
<name>A0ACC2HHF2_DALPE</name>
<gene>
    <name evidence="1" type="ORF">DPEC_G00025010</name>
</gene>
<dbReference type="Proteomes" id="UP001157502">
    <property type="component" value="Chromosome 2"/>
</dbReference>
<evidence type="ECO:0000313" key="1">
    <source>
        <dbReference type="EMBL" id="KAJ8015331.1"/>
    </source>
</evidence>
<accession>A0ACC2HHF2</accession>
<dbReference type="EMBL" id="CM055729">
    <property type="protein sequence ID" value="KAJ8015331.1"/>
    <property type="molecule type" value="Genomic_DNA"/>
</dbReference>
<keyword evidence="2" id="KW-1185">Reference proteome</keyword>
<organism evidence="1 2">
    <name type="scientific">Dallia pectoralis</name>
    <name type="common">Alaska blackfish</name>
    <dbReference type="NCBI Taxonomy" id="75939"/>
    <lineage>
        <taxon>Eukaryota</taxon>
        <taxon>Metazoa</taxon>
        <taxon>Chordata</taxon>
        <taxon>Craniata</taxon>
        <taxon>Vertebrata</taxon>
        <taxon>Euteleostomi</taxon>
        <taxon>Actinopterygii</taxon>
        <taxon>Neopterygii</taxon>
        <taxon>Teleostei</taxon>
        <taxon>Protacanthopterygii</taxon>
        <taxon>Esociformes</taxon>
        <taxon>Umbridae</taxon>
        <taxon>Dallia</taxon>
    </lineage>
</organism>
<sequence>MLTCKFTTERRGLSMKAVLGLFVILTGVSYGMQTSCVFTQNGSPCYGALGGTSYFQIPTIETKYDAFKMIKQNGNPTDLVKMKDNRVAINKEYNHTLQFFRDNGTFVFAGTQRNDSDVYKLEMFFNGTCIYTGKLHLFIEVPVSTPNLTIECLTDGEMMVSCSSNGDIVQFNWTLVEYPVNPESTVRYETNNTTLSKGWSGDLTCHVRNNISNAHQNIKVSHCPGLRLDNCTLNETRIYEWVSDTVSPRCVDPTTVSPTTVTDASTTTGVTGKDPGLDSPTTSHTQCLTVTNTTQTNALHTIWTDRDSFSVFLYVKLVEVFITLTVFVGSYWFYKKTPSTVPGPECARL</sequence>